<feature type="repeat" description="PPR" evidence="2">
    <location>
        <begin position="228"/>
        <end position="264"/>
    </location>
</feature>
<dbReference type="PROSITE" id="PS51375">
    <property type="entry name" value="PPR"/>
    <property type="match status" value="5"/>
</dbReference>
<dbReference type="EMBL" id="OX459118">
    <property type="protein sequence ID" value="CAI9089427.1"/>
    <property type="molecule type" value="Genomic_DNA"/>
</dbReference>
<protein>
    <submittedName>
        <fullName evidence="4">OLC1v1024000C1</fullName>
    </submittedName>
</protein>
<feature type="region of interest" description="Disordered" evidence="3">
    <location>
        <begin position="84"/>
        <end position="112"/>
    </location>
</feature>
<evidence type="ECO:0000313" key="5">
    <source>
        <dbReference type="Proteomes" id="UP001161247"/>
    </source>
</evidence>
<feature type="repeat" description="PPR" evidence="2">
    <location>
        <begin position="331"/>
        <end position="365"/>
    </location>
</feature>
<dbReference type="InterPro" id="IPR046960">
    <property type="entry name" value="PPR_At4g14850-like_plant"/>
</dbReference>
<proteinExistence type="predicted"/>
<dbReference type="NCBIfam" id="TIGR00756">
    <property type="entry name" value="PPR"/>
    <property type="match status" value="5"/>
</dbReference>
<dbReference type="Gene3D" id="1.25.40.10">
    <property type="entry name" value="Tetratricopeptide repeat domain"/>
    <property type="match status" value="5"/>
</dbReference>
<dbReference type="InterPro" id="IPR011990">
    <property type="entry name" value="TPR-like_helical_dom_sf"/>
</dbReference>
<sequence length="738" mass="83334">MNLSILTSLGKQFYPSQILLKTFIFLNILFLVCSEMEAFWFPTESHFRSTLSSHKFHLSSLPSNPLSHFNQPRIKLPESKRLPSISSRITTPSPRNRLSYKHNPASKSKKFSEKDAFPGRIPIQNRNPKFIYRDIQNFADQNKLKEALTILDYLDHSGVPVNSTTFSHLIAACVRLKALKEGKVVHAHVRNNGLLNNEFLQTKLVHMYSACGSIGDAKLVFDEMPVKSVYPWNALLRGNVMLGGRKYREVLRTFSEMRELGVELNVYSFSCLIKSFAGASALHQGVKTHGLLIKNGLMNSNMLKTSLIDLYFKCGKIKLALRVFEEVEERDVVVWGAMIAGFAHNRLHREALDYVRFMRSEGVGVNSVILTSILPIIGEIGSRRLGQEIHAYSIKTKGYSKQLFVKSGLIDMYCKCGDMISGRKVFYSSKERNAVSWTALISGYVSNGRLDQALRSIIWMQQEGFRPDVVTIATVLPVIGELRALKQGKEIHGFAVKNGFWLDVTIATSLMMMYSKTGLLRYSYRLFNNLQNKNVISWTAMIDSCIRCESMHEALQVFRSMQGSKHMPDSVTTARMLKVCSELGALKLGKEIHGQVLKRDFYSSPFVSSELVKMYGCCEAIDKAKLSFEAIPVKGSMTWTAIIVAYKRNGQYQEAIDLFKQMISRGFSPNQYTFQVILCICEKAGFADDACKFFALMTQKYKIQASEENYCSIIRLLSSTGCVKAAEKYTKLKASLSP</sequence>
<dbReference type="PANTHER" id="PTHR47926">
    <property type="entry name" value="PENTATRICOPEPTIDE REPEAT-CONTAINING PROTEIN"/>
    <property type="match status" value="1"/>
</dbReference>
<evidence type="ECO:0000256" key="3">
    <source>
        <dbReference type="SAM" id="MobiDB-lite"/>
    </source>
</evidence>
<organism evidence="4 5">
    <name type="scientific">Oldenlandia corymbosa var. corymbosa</name>
    <dbReference type="NCBI Taxonomy" id="529605"/>
    <lineage>
        <taxon>Eukaryota</taxon>
        <taxon>Viridiplantae</taxon>
        <taxon>Streptophyta</taxon>
        <taxon>Embryophyta</taxon>
        <taxon>Tracheophyta</taxon>
        <taxon>Spermatophyta</taxon>
        <taxon>Magnoliopsida</taxon>
        <taxon>eudicotyledons</taxon>
        <taxon>Gunneridae</taxon>
        <taxon>Pentapetalae</taxon>
        <taxon>asterids</taxon>
        <taxon>lamiids</taxon>
        <taxon>Gentianales</taxon>
        <taxon>Rubiaceae</taxon>
        <taxon>Rubioideae</taxon>
        <taxon>Spermacoceae</taxon>
        <taxon>Hedyotis-Oldenlandia complex</taxon>
        <taxon>Oldenlandia</taxon>
    </lineage>
</organism>
<dbReference type="Pfam" id="PF13812">
    <property type="entry name" value="PPR_3"/>
    <property type="match status" value="1"/>
</dbReference>
<dbReference type="Pfam" id="PF01535">
    <property type="entry name" value="PPR"/>
    <property type="match status" value="3"/>
</dbReference>
<dbReference type="Pfam" id="PF13041">
    <property type="entry name" value="PPR_2"/>
    <property type="match status" value="3"/>
</dbReference>
<dbReference type="GO" id="GO:0003723">
    <property type="term" value="F:RNA binding"/>
    <property type="evidence" value="ECO:0007669"/>
    <property type="project" value="InterPro"/>
</dbReference>
<feature type="repeat" description="PPR" evidence="2">
    <location>
        <begin position="433"/>
        <end position="467"/>
    </location>
</feature>
<evidence type="ECO:0000256" key="2">
    <source>
        <dbReference type="PROSITE-ProRule" id="PRU00708"/>
    </source>
</evidence>
<reference evidence="4" key="1">
    <citation type="submission" date="2023-03" db="EMBL/GenBank/DDBJ databases">
        <authorList>
            <person name="Julca I."/>
        </authorList>
    </citation>
    <scope>NUCLEOTIDE SEQUENCE</scope>
</reference>
<dbReference type="InterPro" id="IPR002885">
    <property type="entry name" value="PPR_rpt"/>
</dbReference>
<gene>
    <name evidence="4" type="ORF">OLC1_LOCUS1773</name>
</gene>
<evidence type="ECO:0000256" key="1">
    <source>
        <dbReference type="ARBA" id="ARBA00022737"/>
    </source>
</evidence>
<dbReference type="FunFam" id="1.25.40.10:FF:001058">
    <property type="entry name" value="Pentatricopeptide repeat-containing protein chloroplastic"/>
    <property type="match status" value="1"/>
</dbReference>
<dbReference type="Proteomes" id="UP001161247">
    <property type="component" value="Chromosome 1"/>
</dbReference>
<keyword evidence="1" id="KW-0677">Repeat</keyword>
<keyword evidence="5" id="KW-1185">Reference proteome</keyword>
<name>A0AAV1C3Q8_OLDCO</name>
<feature type="repeat" description="PPR" evidence="2">
    <location>
        <begin position="635"/>
        <end position="669"/>
    </location>
</feature>
<feature type="repeat" description="PPR" evidence="2">
    <location>
        <begin position="534"/>
        <end position="568"/>
    </location>
</feature>
<dbReference type="GO" id="GO:0009451">
    <property type="term" value="P:RNA modification"/>
    <property type="evidence" value="ECO:0007669"/>
    <property type="project" value="InterPro"/>
</dbReference>
<dbReference type="AlphaFoldDB" id="A0AAV1C3Q8"/>
<dbReference type="FunFam" id="1.25.40.10:FF:000351">
    <property type="entry name" value="Pentatricopeptide repeat-containing protein"/>
    <property type="match status" value="1"/>
</dbReference>
<feature type="compositionally biased region" description="Low complexity" evidence="3">
    <location>
        <begin position="84"/>
        <end position="95"/>
    </location>
</feature>
<accession>A0AAV1C3Q8</accession>
<dbReference type="PANTHER" id="PTHR47926:SF354">
    <property type="entry name" value="REPEAT (PPR-LIKE) SUPERFAMILY PROTEIN, PUTATIVE-RELATED"/>
    <property type="match status" value="1"/>
</dbReference>
<evidence type="ECO:0000313" key="4">
    <source>
        <dbReference type="EMBL" id="CAI9089427.1"/>
    </source>
</evidence>
<dbReference type="FunFam" id="1.25.40.10:FF:000285">
    <property type="entry name" value="Pentatricopeptide repeat-containing protein, chloroplastic"/>
    <property type="match status" value="1"/>
</dbReference>